<dbReference type="AlphaFoldDB" id="A0A4P9WE75"/>
<feature type="compositionally biased region" description="Gly residues" evidence="1">
    <location>
        <begin position="276"/>
        <end position="307"/>
    </location>
</feature>
<keyword evidence="3" id="KW-1185">Reference proteome</keyword>
<protein>
    <submittedName>
        <fullName evidence="2">Uncharacterized protein</fullName>
    </submittedName>
</protein>
<dbReference type="EMBL" id="KZ996027">
    <property type="protein sequence ID" value="RKO89548.1"/>
    <property type="molecule type" value="Genomic_DNA"/>
</dbReference>
<feature type="region of interest" description="Disordered" evidence="1">
    <location>
        <begin position="418"/>
        <end position="532"/>
    </location>
</feature>
<name>A0A4P9WE75_9FUNG</name>
<sequence length="609" mass="63760">MADGQQFTSTREARHQRRRACSLLSRSSPSKTCENPNRNIPPTKKTPSSTRDDVPIPEQRDPASGPPPAPDASAAVIANYNYTASRPVGETNGTPRGISFFPIGPLRLDCAQAKMKRMSQPVRPENEARLNSPLEARIIPHLTARHLSFPLNLRRSRDVRDGSQQQTTAAVSDRSGAQPPATPVYGGGEYFGSASPAYPANAGDATTALNPNETVVKIYGQEAYAGADASAANNAANSGKGSQDGYQQQPTAAVSDGSGTQPLATPVYGSGDSSGSAGGGGGYGRGSGGQGGRMGAGGGGGGGGGSHNGASHNGAPVASGGSGGVKGIFGLAPLLLSCYDYLHSKLHRSLPWDLVEEKEDNEDEEDMEAFWADYMVAAGVLAPAIRQDPVDRLTRSLAVVGVREAAVIFHHEPDDQLDYERPVSRSTQPPALPTPTSLSLHFLRDTPPPPPPSTASPTLCPTSHLMTRPHKKQSHSPWHAESSRTSVDTRVSSQQHLLRNGCLRTTSQEDRASQAAERSVNRGENGASSLGSFGACGGAADGRGEPDLDLVSHTWTIWVHRNEKARLAGKRWGSVQGVRVRKAMGCLDGATGDVVGGDTRADAGAAGDR</sequence>
<feature type="compositionally biased region" description="Polar residues" evidence="1">
    <location>
        <begin position="244"/>
        <end position="263"/>
    </location>
</feature>
<organism evidence="2 3">
    <name type="scientific">Blyttiomyces helicus</name>
    <dbReference type="NCBI Taxonomy" id="388810"/>
    <lineage>
        <taxon>Eukaryota</taxon>
        <taxon>Fungi</taxon>
        <taxon>Fungi incertae sedis</taxon>
        <taxon>Chytridiomycota</taxon>
        <taxon>Chytridiomycota incertae sedis</taxon>
        <taxon>Chytridiomycetes</taxon>
        <taxon>Chytridiomycetes incertae sedis</taxon>
        <taxon>Blyttiomyces</taxon>
    </lineage>
</organism>
<feature type="compositionally biased region" description="Low complexity" evidence="1">
    <location>
        <begin position="426"/>
        <end position="440"/>
    </location>
</feature>
<feature type="compositionally biased region" description="Polar residues" evidence="1">
    <location>
        <begin position="1"/>
        <end position="10"/>
    </location>
</feature>
<accession>A0A4P9WE75</accession>
<feature type="compositionally biased region" description="Low complexity" evidence="1">
    <location>
        <begin position="232"/>
        <end position="241"/>
    </location>
</feature>
<feature type="compositionally biased region" description="Basic and acidic residues" evidence="1">
    <location>
        <begin position="50"/>
        <end position="61"/>
    </location>
</feature>
<proteinExistence type="predicted"/>
<evidence type="ECO:0000256" key="1">
    <source>
        <dbReference type="SAM" id="MobiDB-lite"/>
    </source>
</evidence>
<reference evidence="3" key="1">
    <citation type="journal article" date="2018" name="Nat. Microbiol.">
        <title>Leveraging single-cell genomics to expand the fungal tree of life.</title>
        <authorList>
            <person name="Ahrendt S.R."/>
            <person name="Quandt C.A."/>
            <person name="Ciobanu D."/>
            <person name="Clum A."/>
            <person name="Salamov A."/>
            <person name="Andreopoulos B."/>
            <person name="Cheng J.F."/>
            <person name="Woyke T."/>
            <person name="Pelin A."/>
            <person name="Henrissat B."/>
            <person name="Reynolds N.K."/>
            <person name="Benny G.L."/>
            <person name="Smith M.E."/>
            <person name="James T.Y."/>
            <person name="Grigoriev I.V."/>
        </authorList>
    </citation>
    <scope>NUCLEOTIDE SEQUENCE [LARGE SCALE GENOMIC DNA]</scope>
</reference>
<feature type="region of interest" description="Disordered" evidence="1">
    <location>
        <begin position="1"/>
        <end position="73"/>
    </location>
</feature>
<evidence type="ECO:0000313" key="2">
    <source>
        <dbReference type="EMBL" id="RKO89548.1"/>
    </source>
</evidence>
<feature type="region of interest" description="Disordered" evidence="1">
    <location>
        <begin position="155"/>
        <end position="188"/>
    </location>
</feature>
<dbReference type="Proteomes" id="UP000269721">
    <property type="component" value="Unassembled WGS sequence"/>
</dbReference>
<feature type="compositionally biased region" description="Low complexity" evidence="1">
    <location>
        <begin position="483"/>
        <end position="493"/>
    </location>
</feature>
<feature type="compositionally biased region" description="Low complexity" evidence="1">
    <location>
        <begin position="21"/>
        <end position="30"/>
    </location>
</feature>
<evidence type="ECO:0000313" key="3">
    <source>
        <dbReference type="Proteomes" id="UP000269721"/>
    </source>
</evidence>
<gene>
    <name evidence="2" type="ORF">BDK51DRAFT_40532</name>
</gene>
<feature type="compositionally biased region" description="Polar residues" evidence="1">
    <location>
        <begin position="31"/>
        <end position="49"/>
    </location>
</feature>
<feature type="region of interest" description="Disordered" evidence="1">
    <location>
        <begin position="232"/>
        <end position="315"/>
    </location>
</feature>